<evidence type="ECO:0000313" key="2">
    <source>
        <dbReference type="Proteomes" id="UP001589898"/>
    </source>
</evidence>
<organism evidence="1 2">
    <name type="scientific">Luteimonas padinae</name>
    <dbReference type="NCBI Taxonomy" id="1714359"/>
    <lineage>
        <taxon>Bacteria</taxon>
        <taxon>Pseudomonadati</taxon>
        <taxon>Pseudomonadota</taxon>
        <taxon>Gammaproteobacteria</taxon>
        <taxon>Lysobacterales</taxon>
        <taxon>Lysobacteraceae</taxon>
        <taxon>Luteimonas</taxon>
    </lineage>
</organism>
<keyword evidence="2" id="KW-1185">Reference proteome</keyword>
<accession>A0ABV6SXM1</accession>
<gene>
    <name evidence="1" type="ORF">ACFFFU_10585</name>
</gene>
<reference evidence="1 2" key="1">
    <citation type="submission" date="2024-09" db="EMBL/GenBank/DDBJ databases">
        <authorList>
            <person name="Sun Q."/>
            <person name="Mori K."/>
        </authorList>
    </citation>
    <scope>NUCLEOTIDE SEQUENCE [LARGE SCALE GENOMIC DNA]</scope>
    <source>
        <strain evidence="1 2">KCTC 52403</strain>
    </source>
</reference>
<name>A0ABV6SXM1_9GAMM</name>
<sequence>MKVQLQGQSLRLRIGEDELARLLAGEDVLNATAPAPGVAFRQRLRLRPDALAIEEGREEPVAGFEADAGTWCFELPEAAVRDYVARLPCRDALEFGLQGGGTALKLAFEVDVRDSVRHRGPPARRKPRTD</sequence>
<proteinExistence type="predicted"/>
<evidence type="ECO:0000313" key="1">
    <source>
        <dbReference type="EMBL" id="MFC0718190.1"/>
    </source>
</evidence>
<dbReference type="EMBL" id="JBHLTF010000031">
    <property type="protein sequence ID" value="MFC0718190.1"/>
    <property type="molecule type" value="Genomic_DNA"/>
</dbReference>
<dbReference type="RefSeq" id="WP_189494236.1">
    <property type="nucleotide sequence ID" value="NZ_BMZT01000001.1"/>
</dbReference>
<comment type="caution">
    <text evidence="1">The sequence shown here is derived from an EMBL/GenBank/DDBJ whole genome shotgun (WGS) entry which is preliminary data.</text>
</comment>
<dbReference type="Proteomes" id="UP001589898">
    <property type="component" value="Unassembled WGS sequence"/>
</dbReference>
<protein>
    <submittedName>
        <fullName evidence="1">Uncharacterized protein</fullName>
    </submittedName>
</protein>